<proteinExistence type="predicted"/>
<dbReference type="AlphaFoldDB" id="A0AA86SGP5"/>
<dbReference type="Pfam" id="PF23282">
    <property type="entry name" value="WHD_ROQ1"/>
    <property type="match status" value="1"/>
</dbReference>
<feature type="compositionally biased region" description="Low complexity" evidence="2">
    <location>
        <begin position="602"/>
        <end position="613"/>
    </location>
</feature>
<dbReference type="InterPro" id="IPR036390">
    <property type="entry name" value="WH_DNA-bd_sf"/>
</dbReference>
<dbReference type="EMBL" id="OY731401">
    <property type="protein sequence ID" value="CAJ1949236.1"/>
    <property type="molecule type" value="Genomic_DNA"/>
</dbReference>
<dbReference type="Gene3D" id="3.80.10.10">
    <property type="entry name" value="Ribonuclease Inhibitor"/>
    <property type="match status" value="1"/>
</dbReference>
<evidence type="ECO:0000256" key="1">
    <source>
        <dbReference type="ARBA" id="ARBA00022737"/>
    </source>
</evidence>
<dbReference type="InterPro" id="IPR035897">
    <property type="entry name" value="Toll_tir_struct_dom_sf"/>
</dbReference>
<gene>
    <name evidence="4" type="ORF">AYBTSS11_LOCUS13620</name>
</gene>
<reference evidence="4" key="1">
    <citation type="submission" date="2023-10" db="EMBL/GenBank/DDBJ databases">
        <authorList>
            <person name="Domelevo Entfellner J.-B."/>
        </authorList>
    </citation>
    <scope>NUCLEOTIDE SEQUENCE</scope>
</reference>
<keyword evidence="5" id="KW-1185">Reference proteome</keyword>
<dbReference type="Proteomes" id="UP001189624">
    <property type="component" value="Chromosome 4"/>
</dbReference>
<dbReference type="InterPro" id="IPR032675">
    <property type="entry name" value="LRR_dom_sf"/>
</dbReference>
<keyword evidence="1" id="KW-0677">Repeat</keyword>
<evidence type="ECO:0000313" key="5">
    <source>
        <dbReference type="Proteomes" id="UP001189624"/>
    </source>
</evidence>
<dbReference type="InterPro" id="IPR044974">
    <property type="entry name" value="Disease_R_plants"/>
</dbReference>
<feature type="region of interest" description="Disordered" evidence="2">
    <location>
        <begin position="602"/>
        <end position="624"/>
    </location>
</feature>
<organism evidence="4 5">
    <name type="scientific">Sphenostylis stenocarpa</name>
    <dbReference type="NCBI Taxonomy" id="92480"/>
    <lineage>
        <taxon>Eukaryota</taxon>
        <taxon>Viridiplantae</taxon>
        <taxon>Streptophyta</taxon>
        <taxon>Embryophyta</taxon>
        <taxon>Tracheophyta</taxon>
        <taxon>Spermatophyta</taxon>
        <taxon>Magnoliopsida</taxon>
        <taxon>eudicotyledons</taxon>
        <taxon>Gunneridae</taxon>
        <taxon>Pentapetalae</taxon>
        <taxon>rosids</taxon>
        <taxon>fabids</taxon>
        <taxon>Fabales</taxon>
        <taxon>Fabaceae</taxon>
        <taxon>Papilionoideae</taxon>
        <taxon>50 kb inversion clade</taxon>
        <taxon>NPAAA clade</taxon>
        <taxon>indigoferoid/millettioid clade</taxon>
        <taxon>Phaseoleae</taxon>
        <taxon>Sphenostylis</taxon>
    </lineage>
</organism>
<dbReference type="Gene3D" id="3.40.50.10140">
    <property type="entry name" value="Toll/interleukin-1 receptor homology (TIR) domain"/>
    <property type="match status" value="1"/>
</dbReference>
<name>A0AA86SGP5_9FABA</name>
<sequence>MEITKAIQLHMKHWRDAFCEDADIGGGAVLDLDDSRFAMWLVHKELHLLTALWRDKLRPDKLGKAADKSGDDEDLYSREHNPEFLVESWRMEIANAVDISRCAVRSRYKMLKAYNQIEDLVKHWKFALCDAACIARLVVLHYRRKKDNEINMLVKHAGDALCEAAGISGFVVLNSRNESEAIKKIVNNVTSLLDKTELFVANNPVGVEPRVQEMVQLLDQNQSDDVLLLGVWGMGGIGMDRNDVIHILNGCGLFPENGIRVLVERSLVTVDDKNKLGMHDLLRDMGREVIRSKSPMVLEERSRLWFHEDVLDVLSKETKLRLLQLSGVELVGDFEYLSKDLRWLCWHGFPFAFIPTSFYQGSLISIELENSKITMMWKETQRIGKLMEKLKILNLSHSHYLTKTPDFLNLPNLEKLVLIDCPSLSEVSYTIGHLTKVLLLNFQDCISLRNLPRSIYKLKSLKTLILSGCLKIDKLEEDIEQMESLTTLIADKTAITRVPFSIVRSQSIGYISLCGYEGFSRDVFPSIIWSWMSPANNLSSCVQTFVDMSSLVAIDVPNSSSNQLSYITEELPKLQSLSIECGSDLQLSRDTTSILDALYNSNSEESESSTTTSQMQNNMPTSDDSDCLLPGDCYPDWLSFSSNNNNGSSVTFEIPQVNGRNLKTMMCHIHYSSPDNITSDGLKNLLVINLTKTTIQLYKRNALASFKDEELQRRVLSNIEPGNKVQIVVVFWSRLTVIKTTIYLIYEPIDEKMEHEPAPNNTPNNNVIVPSYESLCAVRLISPEVELVQNLKCVSEKSLTKRLLNKFLPCKYFCKGKMEKKKNQG</sequence>
<dbReference type="SUPFAM" id="SSF46785">
    <property type="entry name" value="Winged helix' DNA-binding domain"/>
    <property type="match status" value="1"/>
</dbReference>
<dbReference type="PANTHER" id="PTHR11017">
    <property type="entry name" value="LEUCINE-RICH REPEAT-CONTAINING PROTEIN"/>
    <property type="match status" value="1"/>
</dbReference>
<evidence type="ECO:0000313" key="4">
    <source>
        <dbReference type="EMBL" id="CAJ1949236.1"/>
    </source>
</evidence>
<dbReference type="SUPFAM" id="SSF52058">
    <property type="entry name" value="L domain-like"/>
    <property type="match status" value="1"/>
</dbReference>
<evidence type="ECO:0000259" key="3">
    <source>
        <dbReference type="Pfam" id="PF23282"/>
    </source>
</evidence>
<evidence type="ECO:0000256" key="2">
    <source>
        <dbReference type="SAM" id="MobiDB-lite"/>
    </source>
</evidence>
<feature type="domain" description="Disease resistance protein Roq1-like winged-helix" evidence="3">
    <location>
        <begin position="243"/>
        <end position="294"/>
    </location>
</feature>
<dbReference type="Gramene" id="rna-AYBTSS11_LOCUS13620">
    <property type="protein sequence ID" value="CAJ1949236.1"/>
    <property type="gene ID" value="gene-AYBTSS11_LOCUS13620"/>
</dbReference>
<dbReference type="GO" id="GO:0006952">
    <property type="term" value="P:defense response"/>
    <property type="evidence" value="ECO:0007669"/>
    <property type="project" value="InterPro"/>
</dbReference>
<dbReference type="InterPro" id="IPR058192">
    <property type="entry name" value="WHD_ROQ1-like"/>
</dbReference>
<accession>A0AA86SGP5</accession>
<protein>
    <recommendedName>
        <fullName evidence="3">Disease resistance protein Roq1-like winged-helix domain-containing protein</fullName>
    </recommendedName>
</protein>
<dbReference type="PANTHER" id="PTHR11017:SF271">
    <property type="entry name" value="DISEASE RESISTANCE PROTEIN (TIR-NBS-LRR CLASS) FAMILY"/>
    <property type="match status" value="1"/>
</dbReference>